<dbReference type="Pfam" id="PF13456">
    <property type="entry name" value="RVT_3"/>
    <property type="match status" value="1"/>
</dbReference>
<keyword evidence="3" id="KW-1185">Reference proteome</keyword>
<dbReference type="GO" id="GO:0004523">
    <property type="term" value="F:RNA-DNA hybrid ribonuclease activity"/>
    <property type="evidence" value="ECO:0007669"/>
    <property type="project" value="InterPro"/>
</dbReference>
<dbReference type="InterPro" id="IPR002156">
    <property type="entry name" value="RNaseH_domain"/>
</dbReference>
<reference evidence="2 3" key="1">
    <citation type="submission" date="2023-01" db="EMBL/GenBank/DDBJ databases">
        <authorList>
            <person name="Kreplak J."/>
        </authorList>
    </citation>
    <scope>NUCLEOTIDE SEQUENCE [LARGE SCALE GENOMIC DNA]</scope>
</reference>
<organism evidence="2 3">
    <name type="scientific">Vicia faba</name>
    <name type="common">Broad bean</name>
    <name type="synonym">Faba vulgaris</name>
    <dbReference type="NCBI Taxonomy" id="3906"/>
    <lineage>
        <taxon>Eukaryota</taxon>
        <taxon>Viridiplantae</taxon>
        <taxon>Streptophyta</taxon>
        <taxon>Embryophyta</taxon>
        <taxon>Tracheophyta</taxon>
        <taxon>Spermatophyta</taxon>
        <taxon>Magnoliopsida</taxon>
        <taxon>eudicotyledons</taxon>
        <taxon>Gunneridae</taxon>
        <taxon>Pentapetalae</taxon>
        <taxon>rosids</taxon>
        <taxon>fabids</taxon>
        <taxon>Fabales</taxon>
        <taxon>Fabaceae</taxon>
        <taxon>Papilionoideae</taxon>
        <taxon>50 kb inversion clade</taxon>
        <taxon>NPAAA clade</taxon>
        <taxon>Hologalegina</taxon>
        <taxon>IRL clade</taxon>
        <taxon>Fabeae</taxon>
        <taxon>Vicia</taxon>
    </lineage>
</organism>
<dbReference type="CDD" id="cd06222">
    <property type="entry name" value="RNase_H_like"/>
    <property type="match status" value="1"/>
</dbReference>
<proteinExistence type="predicted"/>
<gene>
    <name evidence="2" type="ORF">VFH_II251920</name>
</gene>
<dbReference type="InterPro" id="IPR044730">
    <property type="entry name" value="RNase_H-like_dom_plant"/>
</dbReference>
<dbReference type="AlphaFoldDB" id="A0AAV0ZU15"/>
<name>A0AAV0ZU15_VICFA</name>
<protein>
    <recommendedName>
        <fullName evidence="1">RNase H type-1 domain-containing protein</fullName>
    </recommendedName>
</protein>
<feature type="domain" description="RNase H type-1" evidence="1">
    <location>
        <begin position="356"/>
        <end position="432"/>
    </location>
</feature>
<accession>A0AAV0ZU15</accession>
<evidence type="ECO:0000313" key="2">
    <source>
        <dbReference type="EMBL" id="CAI8601013.1"/>
    </source>
</evidence>
<dbReference type="PANTHER" id="PTHR33116:SF86">
    <property type="entry name" value="REVERSE TRANSCRIPTASE DOMAIN-CONTAINING PROTEIN"/>
    <property type="match status" value="1"/>
</dbReference>
<sequence>MIGRSKKEVFSLVVERIWKKVKGWKECFLSRARKEVLIKVVAQAIPSFIISCYRIPVEVCNDIERILARFWWGAKGGFRGIAEFNLSLLGKQFWRLQRDEGSLLGRVSKSIYFPNCNILEAKVGYTPSYAWRSVFVAKELVTEGSRWHIGDGLQVYVCKENWILNSSGFKCLSDPKDSDMEMTFYDLIIHEICCWNRDLVEKLFSPGEAIQIMSIPLSMIRLGDERIWHGEADGYYSVKSAYKLISNKNVASKSGMSIHAHSNFWKKLCFAKLVWFALPMGIRVPENLSLIDWVKSFLDCPKPSLVPVVCTTLWKFWYARNSKVFDNKYLMPKNVAQKAIDHSREYASSAGSLVEKALALRWGLQLSKDLSFSKVVILSDVLAVVDCVNCIRSVADISLIVVDCRNILNSFAIFSVVFIGRIKNFEAHFLVKIGICTGPRTWLGLIPPEIVPILCV</sequence>
<dbReference type="GO" id="GO:0003676">
    <property type="term" value="F:nucleic acid binding"/>
    <property type="evidence" value="ECO:0007669"/>
    <property type="project" value="InterPro"/>
</dbReference>
<evidence type="ECO:0000259" key="1">
    <source>
        <dbReference type="Pfam" id="PF13456"/>
    </source>
</evidence>
<evidence type="ECO:0000313" key="3">
    <source>
        <dbReference type="Proteomes" id="UP001157006"/>
    </source>
</evidence>
<dbReference type="Proteomes" id="UP001157006">
    <property type="component" value="Chromosome 2"/>
</dbReference>
<dbReference type="PANTHER" id="PTHR33116">
    <property type="entry name" value="REVERSE TRANSCRIPTASE ZINC-BINDING DOMAIN-CONTAINING PROTEIN-RELATED-RELATED"/>
    <property type="match status" value="1"/>
</dbReference>
<dbReference type="EMBL" id="OX451737">
    <property type="protein sequence ID" value="CAI8601013.1"/>
    <property type="molecule type" value="Genomic_DNA"/>
</dbReference>